<accession>A0A1D1XJ51</accession>
<gene>
    <name evidence="5" type="primary">At1g67520</name>
    <name evidence="5" type="ORF">g.113176</name>
</gene>
<keyword evidence="3" id="KW-0465">Mannose-binding</keyword>
<dbReference type="SUPFAM" id="SSF51110">
    <property type="entry name" value="alpha-D-mannose-specific plant lectins"/>
    <property type="match status" value="1"/>
</dbReference>
<dbReference type="SMART" id="SM00108">
    <property type="entry name" value="B_lectin"/>
    <property type="match status" value="1"/>
</dbReference>
<evidence type="ECO:0000256" key="3">
    <source>
        <dbReference type="ARBA" id="ARBA00023035"/>
    </source>
</evidence>
<dbReference type="AlphaFoldDB" id="A0A1D1XJ51"/>
<protein>
    <submittedName>
        <fullName evidence="5">G-type lectin S-receptor-like serine/threonine-protein kinase At1g67520</fullName>
    </submittedName>
</protein>
<sequence length="178" mass="19859">EGHNLQATRPFPAKSGLSPLSGSAANMATRRQSGRFCPRYLWLLAFLSTFITSQATDTLRQGESLGFGRTLVSASGVFKLGFFNYRYIGIWFENIPKYPDQTVVWMANRDKPMNESDGVLYLDSFGGLKILDGKNFLFTVLMQPGLGKITSNVTLLDSGNLVLRDQDSGHVLWQSFDY</sequence>
<evidence type="ECO:0000256" key="1">
    <source>
        <dbReference type="ARBA" id="ARBA00022546"/>
    </source>
</evidence>
<keyword evidence="5" id="KW-0418">Kinase</keyword>
<keyword evidence="5" id="KW-0430">Lectin</keyword>
<dbReference type="PANTHER" id="PTHR32444">
    <property type="entry name" value="BULB-TYPE LECTIN DOMAIN-CONTAINING PROTEIN"/>
    <property type="match status" value="1"/>
</dbReference>
<keyword evidence="5" id="KW-0808">Transferase</keyword>
<dbReference type="Pfam" id="PF01453">
    <property type="entry name" value="B_lectin"/>
    <property type="match status" value="1"/>
</dbReference>
<dbReference type="Gene3D" id="2.90.10.10">
    <property type="entry name" value="Bulb-type lectin domain"/>
    <property type="match status" value="1"/>
</dbReference>
<feature type="domain" description="Bulb-type lectin" evidence="4">
    <location>
        <begin position="56"/>
        <end position="176"/>
    </location>
</feature>
<reference evidence="5" key="1">
    <citation type="submission" date="2015-07" db="EMBL/GenBank/DDBJ databases">
        <title>Transcriptome Assembly of Anthurium amnicola.</title>
        <authorList>
            <person name="Suzuki J."/>
        </authorList>
    </citation>
    <scope>NUCLEOTIDE SEQUENCE</scope>
</reference>
<dbReference type="InterPro" id="IPR036426">
    <property type="entry name" value="Bulb-type_lectin_dom_sf"/>
</dbReference>
<keyword evidence="2" id="KW-0677">Repeat</keyword>
<organism evidence="5">
    <name type="scientific">Anthurium amnicola</name>
    <dbReference type="NCBI Taxonomy" id="1678845"/>
    <lineage>
        <taxon>Eukaryota</taxon>
        <taxon>Viridiplantae</taxon>
        <taxon>Streptophyta</taxon>
        <taxon>Embryophyta</taxon>
        <taxon>Tracheophyta</taxon>
        <taxon>Spermatophyta</taxon>
        <taxon>Magnoliopsida</taxon>
        <taxon>Liliopsida</taxon>
        <taxon>Araceae</taxon>
        <taxon>Pothoideae</taxon>
        <taxon>Potheae</taxon>
        <taxon>Anthurium</taxon>
    </lineage>
</organism>
<keyword evidence="1" id="KW-0348">Hemagglutinin</keyword>
<name>A0A1D1XJ51_9ARAE</name>
<dbReference type="InterPro" id="IPR001480">
    <property type="entry name" value="Bulb-type_lectin_dom"/>
</dbReference>
<evidence type="ECO:0000313" key="5">
    <source>
        <dbReference type="EMBL" id="JAT42444.1"/>
    </source>
</evidence>
<keyword evidence="5" id="KW-0675">Receptor</keyword>
<feature type="non-terminal residue" evidence="5">
    <location>
        <position position="178"/>
    </location>
</feature>
<dbReference type="EMBL" id="GDJX01025492">
    <property type="protein sequence ID" value="JAT42444.1"/>
    <property type="molecule type" value="Transcribed_RNA"/>
</dbReference>
<dbReference type="GO" id="GO:0051707">
    <property type="term" value="P:response to other organism"/>
    <property type="evidence" value="ECO:0007669"/>
    <property type="project" value="UniProtKB-ARBA"/>
</dbReference>
<dbReference type="PROSITE" id="PS50927">
    <property type="entry name" value="BULB_LECTIN"/>
    <property type="match status" value="1"/>
</dbReference>
<proteinExistence type="predicted"/>
<feature type="non-terminal residue" evidence="5">
    <location>
        <position position="1"/>
    </location>
</feature>
<dbReference type="CDD" id="cd00028">
    <property type="entry name" value="B_lectin"/>
    <property type="match status" value="1"/>
</dbReference>
<dbReference type="GO" id="GO:0016301">
    <property type="term" value="F:kinase activity"/>
    <property type="evidence" value="ECO:0007669"/>
    <property type="project" value="UniProtKB-KW"/>
</dbReference>
<dbReference type="GO" id="GO:0005537">
    <property type="term" value="F:D-mannose binding"/>
    <property type="evidence" value="ECO:0007669"/>
    <property type="project" value="UniProtKB-KW"/>
</dbReference>
<evidence type="ECO:0000256" key="2">
    <source>
        <dbReference type="ARBA" id="ARBA00022737"/>
    </source>
</evidence>
<dbReference type="PANTHER" id="PTHR32444:SF128">
    <property type="entry name" value="CURCULIN-LIKE (MANNOSE-BINDING) LECTIN FAMILY PROTEIN"/>
    <property type="match status" value="1"/>
</dbReference>
<evidence type="ECO:0000259" key="4">
    <source>
        <dbReference type="PROSITE" id="PS50927"/>
    </source>
</evidence>